<name>A0A6A5ZCX2_9PLEO</name>
<accession>A0A6A5ZCX2</accession>
<proteinExistence type="predicted"/>
<gene>
    <name evidence="1" type="ORF">BDV96DRAFT_644784</name>
</gene>
<dbReference type="Proteomes" id="UP000799770">
    <property type="component" value="Unassembled WGS sequence"/>
</dbReference>
<sequence>MEAVYFAPPQQLTAIRWAVTRLKWFQNRLVEVKGEQSVLRRELKQAQKERRLTPSVKDTHRKEGKRLDNLRNRLEWKIKNRLDDLDRHAVAAYGNLWDLFGSKLPRELRDAVYNCAAPNDVISGTCYIGSVVKPYTIMLASGHCCDVTLESYPVCGDHAAHPNLRIEMAQHLLGSVHFKVTRFERLEALLQSPGGFGAGLPPCTFIHILEVDMHLVNGSAEVRERLARGFELLADVRHASPRITINLRSEADQVSPRNLLEFVYRVKPVLDHLLELKKRDITVWHQRSPVRFTPLRKQLLSDVLYAHSDNVEKMLLKHFKGYNKTEGIEEIGRLQKPCYEIVEDKWIRLDGPST</sequence>
<organism evidence="1 2">
    <name type="scientific">Lophiotrema nucula</name>
    <dbReference type="NCBI Taxonomy" id="690887"/>
    <lineage>
        <taxon>Eukaryota</taxon>
        <taxon>Fungi</taxon>
        <taxon>Dikarya</taxon>
        <taxon>Ascomycota</taxon>
        <taxon>Pezizomycotina</taxon>
        <taxon>Dothideomycetes</taxon>
        <taxon>Pleosporomycetidae</taxon>
        <taxon>Pleosporales</taxon>
        <taxon>Lophiotremataceae</taxon>
        <taxon>Lophiotrema</taxon>
    </lineage>
</organism>
<protein>
    <submittedName>
        <fullName evidence="1">Uncharacterized protein</fullName>
    </submittedName>
</protein>
<dbReference type="AlphaFoldDB" id="A0A6A5ZCX2"/>
<dbReference type="EMBL" id="ML977319">
    <property type="protein sequence ID" value="KAF2117360.1"/>
    <property type="molecule type" value="Genomic_DNA"/>
</dbReference>
<keyword evidence="2" id="KW-1185">Reference proteome</keyword>
<reference evidence="1" key="1">
    <citation type="journal article" date="2020" name="Stud. Mycol.">
        <title>101 Dothideomycetes genomes: a test case for predicting lifestyles and emergence of pathogens.</title>
        <authorList>
            <person name="Haridas S."/>
            <person name="Albert R."/>
            <person name="Binder M."/>
            <person name="Bloem J."/>
            <person name="Labutti K."/>
            <person name="Salamov A."/>
            <person name="Andreopoulos B."/>
            <person name="Baker S."/>
            <person name="Barry K."/>
            <person name="Bills G."/>
            <person name="Bluhm B."/>
            <person name="Cannon C."/>
            <person name="Castanera R."/>
            <person name="Culley D."/>
            <person name="Daum C."/>
            <person name="Ezra D."/>
            <person name="Gonzalez J."/>
            <person name="Henrissat B."/>
            <person name="Kuo A."/>
            <person name="Liang C."/>
            <person name="Lipzen A."/>
            <person name="Lutzoni F."/>
            <person name="Magnuson J."/>
            <person name="Mondo S."/>
            <person name="Nolan M."/>
            <person name="Ohm R."/>
            <person name="Pangilinan J."/>
            <person name="Park H.-J."/>
            <person name="Ramirez L."/>
            <person name="Alfaro M."/>
            <person name="Sun H."/>
            <person name="Tritt A."/>
            <person name="Yoshinaga Y."/>
            <person name="Zwiers L.-H."/>
            <person name="Turgeon B."/>
            <person name="Goodwin S."/>
            <person name="Spatafora J."/>
            <person name="Crous P."/>
            <person name="Grigoriev I."/>
        </authorList>
    </citation>
    <scope>NUCLEOTIDE SEQUENCE</scope>
    <source>
        <strain evidence="1">CBS 627.86</strain>
    </source>
</reference>
<evidence type="ECO:0000313" key="2">
    <source>
        <dbReference type="Proteomes" id="UP000799770"/>
    </source>
</evidence>
<evidence type="ECO:0000313" key="1">
    <source>
        <dbReference type="EMBL" id="KAF2117360.1"/>
    </source>
</evidence>